<dbReference type="PANTHER" id="PTHR11220:SF1">
    <property type="entry name" value="HEME-BINDING PROTEIN 2"/>
    <property type="match status" value="1"/>
</dbReference>
<sequence length="209" mass="22965">MKALLTVFTSILVAGCSVIGENNLETAPYTVVKSTSGDHKIEVRQYAPMILVSTNMSGEVGKSAFRRLFKYITGANEGASKIAMTAPVIMDQENTGKGAEIAMTAPVFMDENSSTPVMSFVMPKDFTLANTPKPTNPEVRVSEVTEYKVAAIRFSWTLSDSNVQKHTEILEKWITENGYVASDSPVKAGYNSPFTLPMFRRNEVLIPIR</sequence>
<dbReference type="AlphaFoldDB" id="H5TBQ7"/>
<comment type="caution">
    <text evidence="1">The sequence shown here is derived from an EMBL/GenBank/DDBJ whole genome shotgun (WGS) entry which is preliminary data.</text>
</comment>
<dbReference type="InterPro" id="IPR011256">
    <property type="entry name" value="Reg_factor_effector_dom_sf"/>
</dbReference>
<dbReference type="Gene3D" id="3.20.80.10">
    <property type="entry name" value="Regulatory factor, effector binding domain"/>
    <property type="match status" value="2"/>
</dbReference>
<name>H5TBQ7_9ALTE</name>
<protein>
    <submittedName>
        <fullName evidence="1">SOUL heme-binding protein</fullName>
    </submittedName>
</protein>
<reference evidence="1 2" key="1">
    <citation type="journal article" date="2012" name="J. Bacteriol.">
        <title>Genome sequence of proteorhodopsin-containing sea ice bacterium Glaciecola punicea ACAM 611T.</title>
        <authorList>
            <person name="Qin Q.-L."/>
            <person name="Xie B.-B."/>
            <person name="Shu Y.-L."/>
            <person name="Rong J.-C."/>
            <person name="Zhao D.-L."/>
            <person name="Zhang X.-Y."/>
            <person name="Chen X.-L."/>
            <person name="Zhou B.-C."/>
            <person name="Zhanga Y.-Z."/>
        </authorList>
    </citation>
    <scope>NUCLEOTIDE SEQUENCE [LARGE SCALE GENOMIC DNA]</scope>
    <source>
        <strain evidence="1 2">ACAM 611</strain>
    </source>
</reference>
<dbReference type="Proteomes" id="UP000053586">
    <property type="component" value="Unassembled WGS sequence"/>
</dbReference>
<dbReference type="InterPro" id="IPR006917">
    <property type="entry name" value="SOUL_heme-bd"/>
</dbReference>
<dbReference type="STRING" id="56804.BAE46_09630"/>
<keyword evidence="2" id="KW-1185">Reference proteome</keyword>
<evidence type="ECO:0000313" key="2">
    <source>
        <dbReference type="Proteomes" id="UP000053586"/>
    </source>
</evidence>
<dbReference type="PANTHER" id="PTHR11220">
    <property type="entry name" value="HEME-BINDING PROTEIN-RELATED"/>
    <property type="match status" value="1"/>
</dbReference>
<dbReference type="PROSITE" id="PS51257">
    <property type="entry name" value="PROKAR_LIPOPROTEIN"/>
    <property type="match status" value="1"/>
</dbReference>
<reference evidence="1 2" key="2">
    <citation type="journal article" date="2017" name="Antonie Van Leeuwenhoek">
        <title>Rhizobium rhizosphaerae sp. nov., a novel species isolated from rice rhizosphere.</title>
        <authorList>
            <person name="Zhao J.J."/>
            <person name="Zhang J."/>
            <person name="Zhang R.J."/>
            <person name="Zhang C.W."/>
            <person name="Yin H.Q."/>
            <person name="Zhang X.X."/>
        </authorList>
    </citation>
    <scope>NUCLEOTIDE SEQUENCE [LARGE SCALE GENOMIC DNA]</scope>
    <source>
        <strain evidence="1 2">ACAM 611</strain>
    </source>
</reference>
<dbReference type="RefSeq" id="WP_006005100.1">
    <property type="nucleotide sequence ID" value="NZ_BAET01000014.1"/>
</dbReference>
<dbReference type="EMBL" id="BAET01000014">
    <property type="protein sequence ID" value="GAB55734.1"/>
    <property type="molecule type" value="Genomic_DNA"/>
</dbReference>
<evidence type="ECO:0000313" key="1">
    <source>
        <dbReference type="EMBL" id="GAB55734.1"/>
    </source>
</evidence>
<dbReference type="SUPFAM" id="SSF55136">
    <property type="entry name" value="Probable bacterial effector-binding domain"/>
    <property type="match status" value="2"/>
</dbReference>
<accession>H5TBQ7</accession>
<organism evidence="1 2">
    <name type="scientific">Glaciecola punicea ACAM 611</name>
    <dbReference type="NCBI Taxonomy" id="1121923"/>
    <lineage>
        <taxon>Bacteria</taxon>
        <taxon>Pseudomonadati</taxon>
        <taxon>Pseudomonadota</taxon>
        <taxon>Gammaproteobacteria</taxon>
        <taxon>Alteromonadales</taxon>
        <taxon>Alteromonadaceae</taxon>
        <taxon>Glaciecola</taxon>
    </lineage>
</organism>
<proteinExistence type="predicted"/>
<dbReference type="Pfam" id="PF04832">
    <property type="entry name" value="SOUL"/>
    <property type="match status" value="1"/>
</dbReference>
<dbReference type="eggNOG" id="COG3449">
    <property type="taxonomic scope" value="Bacteria"/>
</dbReference>
<gene>
    <name evidence="1" type="ORF">GPUN_1617</name>
</gene>